<proteinExistence type="predicted"/>
<evidence type="ECO:0000313" key="1">
    <source>
        <dbReference type="EMBL" id="CDY22465.1"/>
    </source>
</evidence>
<evidence type="ECO:0000313" key="2">
    <source>
        <dbReference type="Proteomes" id="UP000028999"/>
    </source>
</evidence>
<dbReference type="AlphaFoldDB" id="A0A078G7K2"/>
<accession>A0A078G7K2</accession>
<sequence length="29" mass="3436">MKMVASSEEIFFCSIHSSNEKTRKTRFKI</sequence>
<reference evidence="1 2" key="1">
    <citation type="journal article" date="2014" name="Science">
        <title>Plant genetics. Early allopolyploid evolution in the post-Neolithic Brassica napus oilseed genome.</title>
        <authorList>
            <person name="Chalhoub B."/>
            <person name="Denoeud F."/>
            <person name="Liu S."/>
            <person name="Parkin I.A."/>
            <person name="Tang H."/>
            <person name="Wang X."/>
            <person name="Chiquet J."/>
            <person name="Belcram H."/>
            <person name="Tong C."/>
            <person name="Samans B."/>
            <person name="Correa M."/>
            <person name="Da Silva C."/>
            <person name="Just J."/>
            <person name="Falentin C."/>
            <person name="Koh C.S."/>
            <person name="Le Clainche I."/>
            <person name="Bernard M."/>
            <person name="Bento P."/>
            <person name="Noel B."/>
            <person name="Labadie K."/>
            <person name="Alberti A."/>
            <person name="Charles M."/>
            <person name="Arnaud D."/>
            <person name="Guo H."/>
            <person name="Daviaud C."/>
            <person name="Alamery S."/>
            <person name="Jabbari K."/>
            <person name="Zhao M."/>
            <person name="Edger P.P."/>
            <person name="Chelaifa H."/>
            <person name="Tack D."/>
            <person name="Lassalle G."/>
            <person name="Mestiri I."/>
            <person name="Schnel N."/>
            <person name="Le Paslier M.C."/>
            <person name="Fan G."/>
            <person name="Renault V."/>
            <person name="Bayer P.E."/>
            <person name="Golicz A.A."/>
            <person name="Manoli S."/>
            <person name="Lee T.H."/>
            <person name="Thi V.H."/>
            <person name="Chalabi S."/>
            <person name="Hu Q."/>
            <person name="Fan C."/>
            <person name="Tollenaere R."/>
            <person name="Lu Y."/>
            <person name="Battail C."/>
            <person name="Shen J."/>
            <person name="Sidebottom C.H."/>
            <person name="Wang X."/>
            <person name="Canaguier A."/>
            <person name="Chauveau A."/>
            <person name="Berard A."/>
            <person name="Deniot G."/>
            <person name="Guan M."/>
            <person name="Liu Z."/>
            <person name="Sun F."/>
            <person name="Lim Y.P."/>
            <person name="Lyons E."/>
            <person name="Town C.D."/>
            <person name="Bancroft I."/>
            <person name="Wang X."/>
            <person name="Meng J."/>
            <person name="Ma J."/>
            <person name="Pires J.C."/>
            <person name="King G.J."/>
            <person name="Brunel D."/>
            <person name="Delourme R."/>
            <person name="Renard M."/>
            <person name="Aury J.M."/>
            <person name="Adams K.L."/>
            <person name="Batley J."/>
            <person name="Snowdon R.J."/>
            <person name="Tost J."/>
            <person name="Edwards D."/>
            <person name="Zhou Y."/>
            <person name="Hua W."/>
            <person name="Sharpe A.G."/>
            <person name="Paterson A.H."/>
            <person name="Guan C."/>
            <person name="Wincker P."/>
        </authorList>
    </citation>
    <scope>NUCLEOTIDE SEQUENCE [LARGE SCALE GENOMIC DNA]</scope>
    <source>
        <strain evidence="2">cv. Darmor-bzh</strain>
    </source>
</reference>
<protein>
    <submittedName>
        <fullName evidence="1">BnaC03g61780D protein</fullName>
    </submittedName>
</protein>
<dbReference type="Gramene" id="CDY22465">
    <property type="protein sequence ID" value="CDY22465"/>
    <property type="gene ID" value="GSBRNA2T00019014001"/>
</dbReference>
<gene>
    <name evidence="1" type="primary">BnaC03g61780D</name>
    <name evidence="1" type="ORF">GSBRNA2T00019014001</name>
</gene>
<dbReference type="PaxDb" id="3708-A0A078G7K2"/>
<dbReference type="Proteomes" id="UP000028999">
    <property type="component" value="Unassembled WGS sequence"/>
</dbReference>
<dbReference type="EMBL" id="LK032131">
    <property type="protein sequence ID" value="CDY22465.1"/>
    <property type="molecule type" value="Genomic_DNA"/>
</dbReference>
<name>A0A078G7K2_BRANA</name>
<organism evidence="1 2">
    <name type="scientific">Brassica napus</name>
    <name type="common">Rape</name>
    <dbReference type="NCBI Taxonomy" id="3708"/>
    <lineage>
        <taxon>Eukaryota</taxon>
        <taxon>Viridiplantae</taxon>
        <taxon>Streptophyta</taxon>
        <taxon>Embryophyta</taxon>
        <taxon>Tracheophyta</taxon>
        <taxon>Spermatophyta</taxon>
        <taxon>Magnoliopsida</taxon>
        <taxon>eudicotyledons</taxon>
        <taxon>Gunneridae</taxon>
        <taxon>Pentapetalae</taxon>
        <taxon>rosids</taxon>
        <taxon>malvids</taxon>
        <taxon>Brassicales</taxon>
        <taxon>Brassicaceae</taxon>
        <taxon>Brassiceae</taxon>
        <taxon>Brassica</taxon>
    </lineage>
</organism>
<keyword evidence="2" id="KW-1185">Reference proteome</keyword>